<name>A0AAN8R5G3_9TELE</name>
<comment type="caution">
    <text evidence="1">The sequence shown here is derived from an EMBL/GenBank/DDBJ whole genome shotgun (WGS) entry which is preliminary data.</text>
</comment>
<evidence type="ECO:0000313" key="1">
    <source>
        <dbReference type="EMBL" id="KAK6324274.1"/>
    </source>
</evidence>
<dbReference type="EMBL" id="JAGTTL010000004">
    <property type="protein sequence ID" value="KAK6324274.1"/>
    <property type="molecule type" value="Genomic_DNA"/>
</dbReference>
<proteinExistence type="predicted"/>
<reference evidence="1 2" key="1">
    <citation type="submission" date="2021-04" db="EMBL/GenBank/DDBJ databases">
        <authorList>
            <person name="De Guttry C."/>
            <person name="Zahm M."/>
            <person name="Klopp C."/>
            <person name="Cabau C."/>
            <person name="Louis A."/>
            <person name="Berthelot C."/>
            <person name="Parey E."/>
            <person name="Roest Crollius H."/>
            <person name="Montfort J."/>
            <person name="Robinson-Rechavi M."/>
            <person name="Bucao C."/>
            <person name="Bouchez O."/>
            <person name="Gislard M."/>
            <person name="Lluch J."/>
            <person name="Milhes M."/>
            <person name="Lampietro C."/>
            <person name="Lopez Roques C."/>
            <person name="Donnadieu C."/>
            <person name="Braasch I."/>
            <person name="Desvignes T."/>
            <person name="Postlethwait J."/>
            <person name="Bobe J."/>
            <person name="Wedekind C."/>
            <person name="Guiguen Y."/>
        </authorList>
    </citation>
    <scope>NUCLEOTIDE SEQUENCE [LARGE SCALE GENOMIC DNA]</scope>
    <source>
        <strain evidence="1">Cs_M1</strain>
        <tissue evidence="1">Blood</tissue>
    </source>
</reference>
<dbReference type="Proteomes" id="UP001356427">
    <property type="component" value="Unassembled WGS sequence"/>
</dbReference>
<evidence type="ECO:0000313" key="2">
    <source>
        <dbReference type="Proteomes" id="UP001356427"/>
    </source>
</evidence>
<protein>
    <submittedName>
        <fullName evidence="1">Uncharacterized protein</fullName>
    </submittedName>
</protein>
<accession>A0AAN8R5G3</accession>
<keyword evidence="2" id="KW-1185">Reference proteome</keyword>
<sequence length="100" mass="11662">MNDDELLRWPIPALHSLTLGSAHCAGQQMKRKLMSILRLKCHALFLDRKSMPVPRVCPFGQKGGQKPSYFLNLIWDMAEYTNQLVQTLQQRQAWRLFTTF</sequence>
<organism evidence="1 2">
    <name type="scientific">Coregonus suidteri</name>
    <dbReference type="NCBI Taxonomy" id="861788"/>
    <lineage>
        <taxon>Eukaryota</taxon>
        <taxon>Metazoa</taxon>
        <taxon>Chordata</taxon>
        <taxon>Craniata</taxon>
        <taxon>Vertebrata</taxon>
        <taxon>Euteleostomi</taxon>
        <taxon>Actinopterygii</taxon>
        <taxon>Neopterygii</taxon>
        <taxon>Teleostei</taxon>
        <taxon>Protacanthopterygii</taxon>
        <taxon>Salmoniformes</taxon>
        <taxon>Salmonidae</taxon>
        <taxon>Coregoninae</taxon>
        <taxon>Coregonus</taxon>
    </lineage>
</organism>
<gene>
    <name evidence="1" type="ORF">J4Q44_G00066130</name>
</gene>
<dbReference type="AlphaFoldDB" id="A0AAN8R5G3"/>